<protein>
    <submittedName>
        <fullName evidence="3">Class I SAM-dependent methyltransferase</fullName>
    </submittedName>
</protein>
<dbReference type="CDD" id="cd02440">
    <property type="entry name" value="AdoMet_MTases"/>
    <property type="match status" value="1"/>
</dbReference>
<sequence>MKTSSYIPALRYHWLTGFYDFLLGITFPEKKIKQALIEQLNLTGNETILDFGCGTATLSIMIKKNFPSVRIIAIDVDDKVLSLAEEKIKQAGEIIELKKYDGEDLPFNACHCFDKIVSSLVFHHISTMRKRIILGQLPKLLKPKGEFHIADFGKASSLYTKLAFAIFRRFDGEENTRVNALGLLPEFIKEGGFQEVKITQSFGTAYGTVYLIKSFNI</sequence>
<dbReference type="SUPFAM" id="SSF53335">
    <property type="entry name" value="S-adenosyl-L-methionine-dependent methyltransferases"/>
    <property type="match status" value="1"/>
</dbReference>
<dbReference type="OrthoDB" id="9770553at2"/>
<reference evidence="3 4" key="1">
    <citation type="submission" date="2019-05" db="EMBL/GenBank/DDBJ databases">
        <title>Panacibacter sp. strain 17mud1-8 Genome sequencing and assembly.</title>
        <authorList>
            <person name="Chhetri G."/>
        </authorList>
    </citation>
    <scope>NUCLEOTIDE SEQUENCE [LARGE SCALE GENOMIC DNA]</scope>
    <source>
        <strain evidence="3 4">17mud1-8</strain>
    </source>
</reference>
<gene>
    <name evidence="3" type="ORF">FC093_17010</name>
</gene>
<comment type="caution">
    <text evidence="3">The sequence shown here is derived from an EMBL/GenBank/DDBJ whole genome shotgun (WGS) entry which is preliminary data.</text>
</comment>
<evidence type="ECO:0000256" key="1">
    <source>
        <dbReference type="ARBA" id="ARBA00022679"/>
    </source>
</evidence>
<name>A0A4U3KUR0_9BACT</name>
<dbReference type="Gene3D" id="3.40.50.150">
    <property type="entry name" value="Vaccinia Virus protein VP39"/>
    <property type="match status" value="1"/>
</dbReference>
<dbReference type="InterPro" id="IPR029063">
    <property type="entry name" value="SAM-dependent_MTases_sf"/>
</dbReference>
<dbReference type="Pfam" id="PF13649">
    <property type="entry name" value="Methyltransf_25"/>
    <property type="match status" value="1"/>
</dbReference>
<organism evidence="3 4">
    <name type="scientific">Ilyomonas limi</name>
    <dbReference type="NCBI Taxonomy" id="2575867"/>
    <lineage>
        <taxon>Bacteria</taxon>
        <taxon>Pseudomonadati</taxon>
        <taxon>Bacteroidota</taxon>
        <taxon>Chitinophagia</taxon>
        <taxon>Chitinophagales</taxon>
        <taxon>Chitinophagaceae</taxon>
        <taxon>Ilyomonas</taxon>
    </lineage>
</organism>
<evidence type="ECO:0000259" key="2">
    <source>
        <dbReference type="Pfam" id="PF13649"/>
    </source>
</evidence>
<keyword evidence="4" id="KW-1185">Reference proteome</keyword>
<dbReference type="InterPro" id="IPR041698">
    <property type="entry name" value="Methyltransf_25"/>
</dbReference>
<dbReference type="AlphaFoldDB" id="A0A4U3KUR0"/>
<keyword evidence="1 3" id="KW-0808">Transferase</keyword>
<dbReference type="Proteomes" id="UP000305848">
    <property type="component" value="Unassembled WGS sequence"/>
</dbReference>
<dbReference type="EMBL" id="SZQL01000015">
    <property type="protein sequence ID" value="TKK66285.1"/>
    <property type="molecule type" value="Genomic_DNA"/>
</dbReference>
<accession>A0A4U3KUR0</accession>
<dbReference type="PANTHER" id="PTHR43861">
    <property type="entry name" value="TRANS-ACONITATE 2-METHYLTRANSFERASE-RELATED"/>
    <property type="match status" value="1"/>
</dbReference>
<evidence type="ECO:0000313" key="4">
    <source>
        <dbReference type="Proteomes" id="UP000305848"/>
    </source>
</evidence>
<dbReference type="GO" id="GO:0008168">
    <property type="term" value="F:methyltransferase activity"/>
    <property type="evidence" value="ECO:0007669"/>
    <property type="project" value="UniProtKB-KW"/>
</dbReference>
<keyword evidence="3" id="KW-0489">Methyltransferase</keyword>
<feature type="domain" description="Methyltransferase" evidence="2">
    <location>
        <begin position="48"/>
        <end position="145"/>
    </location>
</feature>
<proteinExistence type="predicted"/>
<dbReference type="RefSeq" id="WP_137263017.1">
    <property type="nucleotide sequence ID" value="NZ_SZQL01000015.1"/>
</dbReference>
<evidence type="ECO:0000313" key="3">
    <source>
        <dbReference type="EMBL" id="TKK66285.1"/>
    </source>
</evidence>
<dbReference type="GO" id="GO:0032259">
    <property type="term" value="P:methylation"/>
    <property type="evidence" value="ECO:0007669"/>
    <property type="project" value="UniProtKB-KW"/>
</dbReference>